<evidence type="ECO:0000256" key="4">
    <source>
        <dbReference type="ARBA" id="ARBA00023186"/>
    </source>
</evidence>
<dbReference type="KEGG" id="bmus:118904245"/>
<feature type="region of interest" description="Disordered" evidence="10">
    <location>
        <begin position="1"/>
        <end position="27"/>
    </location>
</feature>
<evidence type="ECO:0000259" key="11">
    <source>
        <dbReference type="PROSITE" id="PS51035"/>
    </source>
</evidence>
<feature type="compositionally biased region" description="Pro residues" evidence="10">
    <location>
        <begin position="48"/>
        <end position="60"/>
    </location>
</feature>
<keyword evidence="2" id="KW-0007">Acetylation</keyword>
<reference evidence="12" key="1">
    <citation type="submission" date="2024-06" db="UniProtKB">
        <authorList>
            <consortium name="RefSeq"/>
        </authorList>
    </citation>
    <scope>NUCLEOTIDE SEQUENCE [LARGE SCALE GENOMIC DNA]</scope>
</reference>
<comment type="subunit">
    <text evidence="6">Binds to the ATPase domain of HSP/HSC70 chaperones. May interact with NWD1. Interacts with HSPA1A (via NBD), HSPA1B (via NBD) and HSPA8. May interact with DNJC9; the interaction seems to be histone-dependent.</text>
</comment>
<name>A0A8B8YU62_BALMU</name>
<evidence type="ECO:0000256" key="10">
    <source>
        <dbReference type="SAM" id="MobiDB-lite"/>
    </source>
</evidence>
<dbReference type="Gene3D" id="1.20.58.890">
    <property type="match status" value="1"/>
</dbReference>
<dbReference type="GO" id="GO:0051087">
    <property type="term" value="F:protein-folding chaperone binding"/>
    <property type="evidence" value="ECO:0007669"/>
    <property type="project" value="InterPro"/>
</dbReference>
<dbReference type="CTD" id="9532"/>
<dbReference type="GO" id="GO:0031397">
    <property type="term" value="P:negative regulation of protein ubiquitination"/>
    <property type="evidence" value="ECO:0007669"/>
    <property type="project" value="UniProtKB-ARBA"/>
</dbReference>
<evidence type="ECO:0000313" key="13">
    <source>
        <dbReference type="RefSeq" id="XP_036726053.1"/>
    </source>
</evidence>
<keyword evidence="12" id="KW-1185">Reference proteome</keyword>
<protein>
    <recommendedName>
        <fullName evidence="7">BAG family molecular chaperone regulator 2</fullName>
    </recommendedName>
    <alternativeName>
        <fullName evidence="8">Bcl-2-associated athanogene 2</fullName>
    </alternativeName>
</protein>
<dbReference type="FunFam" id="1.20.58.890:FF:000001">
    <property type="entry name" value="BAG family molecular chaperone regulator 2"/>
    <property type="match status" value="1"/>
</dbReference>
<dbReference type="GO" id="GO:0045862">
    <property type="term" value="P:positive regulation of proteolysis"/>
    <property type="evidence" value="ECO:0007669"/>
    <property type="project" value="UniProtKB-ARBA"/>
</dbReference>
<evidence type="ECO:0000256" key="8">
    <source>
        <dbReference type="ARBA" id="ARBA00078715"/>
    </source>
</evidence>
<keyword evidence="4" id="KW-0143">Chaperone</keyword>
<dbReference type="OrthoDB" id="6284251at2759"/>
<accession>A0A8B8YU62</accession>
<evidence type="ECO:0000256" key="2">
    <source>
        <dbReference type="ARBA" id="ARBA00022990"/>
    </source>
</evidence>
<evidence type="ECO:0000256" key="6">
    <source>
        <dbReference type="ARBA" id="ARBA00064798"/>
    </source>
</evidence>
<dbReference type="GO" id="GO:0050821">
    <property type="term" value="P:protein stabilization"/>
    <property type="evidence" value="ECO:0007669"/>
    <property type="project" value="TreeGrafter"/>
</dbReference>
<feature type="compositionally biased region" description="Basic and acidic residues" evidence="10">
    <location>
        <begin position="16"/>
        <end position="27"/>
    </location>
</feature>
<sequence>MEPDRKDICRSLLSSEEQKGCQKEERSSRCSLVLISASAQEPRLHEGPFPPQHSPSPLPLEPLRGGGRGRGLRLGRCSGRRRVPRPARPPRRATLKAARARTEQRPALVHPRLVPGSPVRGRRVRGGGWSAGKASALGPPADADGSARISAKANEGRFCRSSSMADRSSRLLESLDQLELRVEALREAATAVEQEKEVLLEMIHSIQNSQDMRQISDGEREELNLTANRLMGRTLTVEVSVETIRNPQQQESLKHATRVIDEVVSKFLDDLGNAKSHLMSLYSACSSEVPAGPVDQKFQSIVIGCALEDQKKIKRRLETLLRNIENSDKAIKLLEHSKGAASKTLLQNTESRFN</sequence>
<keyword evidence="1" id="KW-0597">Phosphoprotein</keyword>
<dbReference type="Proteomes" id="UP000694857">
    <property type="component" value="Chromosome 11"/>
</dbReference>
<feature type="region of interest" description="Disordered" evidence="10">
    <location>
        <begin position="41"/>
        <end position="146"/>
    </location>
</feature>
<reference evidence="13" key="2">
    <citation type="submission" date="2025-08" db="UniProtKB">
        <authorList>
            <consortium name="RefSeq"/>
        </authorList>
    </citation>
    <scope>IDENTIFICATION</scope>
    <source>
        <tissue evidence="13">Epidermis and Blubber</tissue>
    </source>
</reference>
<feature type="coiled-coil region" evidence="9">
    <location>
        <begin position="168"/>
        <end position="202"/>
    </location>
</feature>
<dbReference type="SMART" id="SM00264">
    <property type="entry name" value="BAG"/>
    <property type="match status" value="1"/>
</dbReference>
<evidence type="ECO:0000256" key="9">
    <source>
        <dbReference type="SAM" id="Coils"/>
    </source>
</evidence>
<dbReference type="PANTHER" id="PTHR12334">
    <property type="entry name" value="BAG FAMILY MOLECULAR CHAPERONE REGULATOR 2"/>
    <property type="match status" value="1"/>
</dbReference>
<feature type="compositionally biased region" description="Basic residues" evidence="10">
    <location>
        <begin position="70"/>
        <end position="94"/>
    </location>
</feature>
<feature type="domain" description="BAG" evidence="11">
    <location>
        <begin position="252"/>
        <end position="332"/>
    </location>
</feature>
<evidence type="ECO:0000256" key="7">
    <source>
        <dbReference type="ARBA" id="ARBA00071048"/>
    </source>
</evidence>
<dbReference type="PROSITE" id="PS51035">
    <property type="entry name" value="BAG"/>
    <property type="match status" value="1"/>
</dbReference>
<evidence type="ECO:0000256" key="5">
    <source>
        <dbReference type="ARBA" id="ARBA00053545"/>
    </source>
</evidence>
<dbReference type="InterPro" id="IPR037689">
    <property type="entry name" value="BAG2"/>
</dbReference>
<dbReference type="GeneID" id="118904245"/>
<comment type="function">
    <text evidence="5">Co-chaperone for HSP70 and HSC70 chaperone proteins. Acts as a nucleotide-exchange factor (NEF) promoting the release of ADP from the HSP70 and HSC70 proteins thereby triggering client/substrate protein release.</text>
</comment>
<organism evidence="12 13">
    <name type="scientific">Balaenoptera musculus</name>
    <name type="common">Blue whale</name>
    <dbReference type="NCBI Taxonomy" id="9771"/>
    <lineage>
        <taxon>Eukaryota</taxon>
        <taxon>Metazoa</taxon>
        <taxon>Chordata</taxon>
        <taxon>Craniata</taxon>
        <taxon>Vertebrata</taxon>
        <taxon>Euteleostomi</taxon>
        <taxon>Mammalia</taxon>
        <taxon>Eutheria</taxon>
        <taxon>Laurasiatheria</taxon>
        <taxon>Artiodactyla</taxon>
        <taxon>Whippomorpha</taxon>
        <taxon>Cetacea</taxon>
        <taxon>Mysticeti</taxon>
        <taxon>Balaenopteridae</taxon>
        <taxon>Balaenoptera</taxon>
    </lineage>
</organism>
<dbReference type="GO" id="GO:0000774">
    <property type="term" value="F:adenyl-nucleotide exchange factor activity"/>
    <property type="evidence" value="ECO:0007669"/>
    <property type="project" value="InterPro"/>
</dbReference>
<gene>
    <name evidence="13" type="primary">BAG2</name>
</gene>
<evidence type="ECO:0000313" key="12">
    <source>
        <dbReference type="Proteomes" id="UP000694857"/>
    </source>
</evidence>
<dbReference type="AlphaFoldDB" id="A0A8B8YU62"/>
<dbReference type="RefSeq" id="XP_036726053.1">
    <property type="nucleotide sequence ID" value="XM_036870158.1"/>
</dbReference>
<dbReference type="PANTHER" id="PTHR12334:SF6">
    <property type="entry name" value="BAG FAMILY MOLECULAR CHAPERONE REGULATOR 2"/>
    <property type="match status" value="1"/>
</dbReference>
<evidence type="ECO:0000256" key="3">
    <source>
        <dbReference type="ARBA" id="ARBA00023054"/>
    </source>
</evidence>
<feature type="coiled-coil region" evidence="9">
    <location>
        <begin position="307"/>
        <end position="337"/>
    </location>
</feature>
<evidence type="ECO:0000256" key="1">
    <source>
        <dbReference type="ARBA" id="ARBA00022553"/>
    </source>
</evidence>
<proteinExistence type="predicted"/>
<keyword evidence="3 9" id="KW-0175">Coiled coil</keyword>
<dbReference type="InterPro" id="IPR003103">
    <property type="entry name" value="BAG_domain"/>
</dbReference>